<name>A0A0U5CKI8_ASPCI</name>
<evidence type="ECO:0000313" key="4">
    <source>
        <dbReference type="EMBL" id="CEL11817.1"/>
    </source>
</evidence>
<gene>
    <name evidence="4" type="ORF">ASPCAL14913</name>
</gene>
<dbReference type="STRING" id="454130.A0A0U5CKI8"/>
<feature type="region of interest" description="Disordered" evidence="2">
    <location>
        <begin position="637"/>
        <end position="658"/>
    </location>
</feature>
<dbReference type="GO" id="GO:0008270">
    <property type="term" value="F:zinc ion binding"/>
    <property type="evidence" value="ECO:0007669"/>
    <property type="project" value="InterPro"/>
</dbReference>
<dbReference type="EMBL" id="CDMC01000032">
    <property type="protein sequence ID" value="CEL11817.1"/>
    <property type="molecule type" value="Genomic_DNA"/>
</dbReference>
<dbReference type="InterPro" id="IPR053187">
    <property type="entry name" value="Notoamide_regulator"/>
</dbReference>
<evidence type="ECO:0000256" key="1">
    <source>
        <dbReference type="ARBA" id="ARBA00023242"/>
    </source>
</evidence>
<dbReference type="GO" id="GO:0006351">
    <property type="term" value="P:DNA-templated transcription"/>
    <property type="evidence" value="ECO:0007669"/>
    <property type="project" value="InterPro"/>
</dbReference>
<dbReference type="PANTHER" id="PTHR47256:SF5">
    <property type="entry name" value="ZN(II)2CYS6 TRANSCRIPTION FACTOR (EUROFUNG)"/>
    <property type="match status" value="1"/>
</dbReference>
<dbReference type="Pfam" id="PF04082">
    <property type="entry name" value="Fungal_trans"/>
    <property type="match status" value="1"/>
</dbReference>
<keyword evidence="1" id="KW-0539">Nucleus</keyword>
<evidence type="ECO:0000256" key="2">
    <source>
        <dbReference type="SAM" id="MobiDB-lite"/>
    </source>
</evidence>
<dbReference type="OrthoDB" id="2593732at2759"/>
<sequence>MSEAQPSESCLTWVQYGQKCSPLAPCRNCRRDLDSYHAVATTSPDSSDYYRDLLGDLFTLIQSRDPTRTEELLQMIRDRASFQQVRAYLDQALTVSHPPEQPDGASQVLQKLQHGYEVESGAPPFRPKVMDVHYLCDFAPYKVPALPWTTATNDDALVSHLVSLYFAWDYPFYAFIDCDIFLAHMAKGDPFSDFCSPFLVNALLAQACHYSQYSEAYTVPGDVKTKGTDFLAEAERYLENSRYQKGSVVRLASLQATIILYEMYSMAGIDDYGYMMLNQALEMAEALGIINNPSLDVEKLGFSDEMLRSLQRTAWGLFQIDTIVHANFLRPSRVTEVSLDRTDRNTSDSTDLWIPYPIDRRPRPSWLSQCFDDACDLSFIARDISRVLGAGAKRDANIPERKEDFYNQLWQWKANLPATFDPARKPAAHIIVLQMRYHALLINLYCDSFTNEQPFKSQPGHRRHTDPTELRALKAALTSAREISALAQLHRDEYGVDRAHQFAMYAVMLALFAFLEQPVFNVLDHDFCSLTSTFSIIARRSHVGVKIFQIFRHSVRSRLRADRGDHRAGMRDIANLPAGLKELFLDDAEAIVPAHREGYTENPDKLTDEEAGVGQEYTASGIGDMLAMYEKLSVGKESDFEGRHRSADGFRFSPSPPR</sequence>
<accession>A0A0U5CKI8</accession>
<dbReference type="InterPro" id="IPR007219">
    <property type="entry name" value="XnlR_reg_dom"/>
</dbReference>
<evidence type="ECO:0000313" key="5">
    <source>
        <dbReference type="Proteomes" id="UP000054771"/>
    </source>
</evidence>
<dbReference type="AlphaFoldDB" id="A0A0U5CKI8"/>
<reference evidence="5" key="1">
    <citation type="journal article" date="2016" name="Genome Announc.">
        <title>Draft genome sequences of fungus Aspergillus calidoustus.</title>
        <authorList>
            <person name="Horn F."/>
            <person name="Linde J."/>
            <person name="Mattern D.J."/>
            <person name="Walther G."/>
            <person name="Guthke R."/>
            <person name="Scherlach K."/>
            <person name="Martin K."/>
            <person name="Brakhage A.A."/>
            <person name="Petzke L."/>
            <person name="Valiante V."/>
        </authorList>
    </citation>
    <scope>NUCLEOTIDE SEQUENCE [LARGE SCALE GENOMIC DNA]</scope>
    <source>
        <strain evidence="5">SF006504</strain>
    </source>
</reference>
<protein>
    <recommendedName>
        <fullName evidence="3">Xylanolytic transcriptional activator regulatory domain-containing protein</fullName>
    </recommendedName>
</protein>
<organism evidence="4 5">
    <name type="scientific">Aspergillus calidoustus</name>
    <dbReference type="NCBI Taxonomy" id="454130"/>
    <lineage>
        <taxon>Eukaryota</taxon>
        <taxon>Fungi</taxon>
        <taxon>Dikarya</taxon>
        <taxon>Ascomycota</taxon>
        <taxon>Pezizomycotina</taxon>
        <taxon>Eurotiomycetes</taxon>
        <taxon>Eurotiomycetidae</taxon>
        <taxon>Eurotiales</taxon>
        <taxon>Aspergillaceae</taxon>
        <taxon>Aspergillus</taxon>
        <taxon>Aspergillus subgen. Nidulantes</taxon>
    </lineage>
</organism>
<feature type="domain" description="Xylanolytic transcriptional activator regulatory" evidence="3">
    <location>
        <begin position="163"/>
        <end position="359"/>
    </location>
</feature>
<dbReference type="CDD" id="cd12148">
    <property type="entry name" value="fungal_TF_MHR"/>
    <property type="match status" value="1"/>
</dbReference>
<dbReference type="Proteomes" id="UP000054771">
    <property type="component" value="Unassembled WGS sequence"/>
</dbReference>
<dbReference type="GO" id="GO:0003677">
    <property type="term" value="F:DNA binding"/>
    <property type="evidence" value="ECO:0007669"/>
    <property type="project" value="InterPro"/>
</dbReference>
<feature type="compositionally biased region" description="Basic and acidic residues" evidence="2">
    <location>
        <begin position="637"/>
        <end position="648"/>
    </location>
</feature>
<dbReference type="PANTHER" id="PTHR47256">
    <property type="entry name" value="ZN(II)2CYS6 TRANSCRIPTION FACTOR (EUROFUNG)-RELATED"/>
    <property type="match status" value="1"/>
</dbReference>
<dbReference type="OMA" id="LANACYY"/>
<keyword evidence="5" id="KW-1185">Reference proteome</keyword>
<proteinExistence type="predicted"/>
<evidence type="ECO:0000259" key="3">
    <source>
        <dbReference type="Pfam" id="PF04082"/>
    </source>
</evidence>